<organism evidence="2 3">
    <name type="scientific">Stylosanthes scabra</name>
    <dbReference type="NCBI Taxonomy" id="79078"/>
    <lineage>
        <taxon>Eukaryota</taxon>
        <taxon>Viridiplantae</taxon>
        <taxon>Streptophyta</taxon>
        <taxon>Embryophyta</taxon>
        <taxon>Tracheophyta</taxon>
        <taxon>Spermatophyta</taxon>
        <taxon>Magnoliopsida</taxon>
        <taxon>eudicotyledons</taxon>
        <taxon>Gunneridae</taxon>
        <taxon>Pentapetalae</taxon>
        <taxon>rosids</taxon>
        <taxon>fabids</taxon>
        <taxon>Fabales</taxon>
        <taxon>Fabaceae</taxon>
        <taxon>Papilionoideae</taxon>
        <taxon>50 kb inversion clade</taxon>
        <taxon>dalbergioids sensu lato</taxon>
        <taxon>Dalbergieae</taxon>
        <taxon>Pterocarpus clade</taxon>
        <taxon>Stylosanthes</taxon>
    </lineage>
</organism>
<keyword evidence="3" id="KW-1185">Reference proteome</keyword>
<comment type="caution">
    <text evidence="2">The sequence shown here is derived from an EMBL/GenBank/DDBJ whole genome shotgun (WGS) entry which is preliminary data.</text>
</comment>
<sequence length="153" mass="16765">MASPVRRELSCFPKARRRRRSLLLQNRSSPPSLSPTPDLKLDDVPSTPDTKLALPLHIQDPGKPKGKYQLLWTTWLVGDCKLSLGNSCEFGVDEYLEYVVLKQMGSGDPRGVGNPRGRGWGRKSPHGGEQGRGRGEFYGSGTGSREASPAPLH</sequence>
<proteinExistence type="predicted"/>
<evidence type="ECO:0000313" key="2">
    <source>
        <dbReference type="EMBL" id="MED6159712.1"/>
    </source>
</evidence>
<reference evidence="2 3" key="1">
    <citation type="journal article" date="2023" name="Plants (Basel)">
        <title>Bridging the Gap: Combining Genomics and Transcriptomics Approaches to Understand Stylosanthes scabra, an Orphan Legume from the Brazilian Caatinga.</title>
        <authorList>
            <person name="Ferreira-Neto J.R.C."/>
            <person name="da Silva M.D."/>
            <person name="Binneck E."/>
            <person name="de Melo N.F."/>
            <person name="da Silva R.H."/>
            <person name="de Melo A.L.T.M."/>
            <person name="Pandolfi V."/>
            <person name="Bustamante F.O."/>
            <person name="Brasileiro-Vidal A.C."/>
            <person name="Benko-Iseppon A.M."/>
        </authorList>
    </citation>
    <scope>NUCLEOTIDE SEQUENCE [LARGE SCALE GENOMIC DNA]</scope>
    <source>
        <tissue evidence="2">Leaves</tissue>
    </source>
</reference>
<feature type="compositionally biased region" description="Gly residues" evidence="1">
    <location>
        <begin position="108"/>
        <end position="118"/>
    </location>
</feature>
<feature type="region of interest" description="Disordered" evidence="1">
    <location>
        <begin position="20"/>
        <end position="47"/>
    </location>
</feature>
<gene>
    <name evidence="2" type="ORF">PIB30_044716</name>
</gene>
<feature type="region of interest" description="Disordered" evidence="1">
    <location>
        <begin position="106"/>
        <end position="153"/>
    </location>
</feature>
<accession>A0ABU6UEL5</accession>
<dbReference type="EMBL" id="JASCZI010121097">
    <property type="protein sequence ID" value="MED6159712.1"/>
    <property type="molecule type" value="Genomic_DNA"/>
</dbReference>
<protein>
    <submittedName>
        <fullName evidence="2">Uncharacterized protein</fullName>
    </submittedName>
</protein>
<dbReference type="Proteomes" id="UP001341840">
    <property type="component" value="Unassembled WGS sequence"/>
</dbReference>
<name>A0ABU6UEL5_9FABA</name>
<feature type="compositionally biased region" description="Low complexity" evidence="1">
    <location>
        <begin position="22"/>
        <end position="38"/>
    </location>
</feature>
<evidence type="ECO:0000256" key="1">
    <source>
        <dbReference type="SAM" id="MobiDB-lite"/>
    </source>
</evidence>
<evidence type="ECO:0000313" key="3">
    <source>
        <dbReference type="Proteomes" id="UP001341840"/>
    </source>
</evidence>